<evidence type="ECO:0000256" key="3">
    <source>
        <dbReference type="ARBA" id="ARBA00022806"/>
    </source>
</evidence>
<dbReference type="GO" id="GO:0043139">
    <property type="term" value="F:5'-3' DNA helicase activity"/>
    <property type="evidence" value="ECO:0007669"/>
    <property type="project" value="TreeGrafter"/>
</dbReference>
<dbReference type="AlphaFoldDB" id="A0A0N8GLX8"/>
<organism evidence="6 7">
    <name type="scientific">Ornatilinea apprima</name>
    <dbReference type="NCBI Taxonomy" id="1134406"/>
    <lineage>
        <taxon>Bacteria</taxon>
        <taxon>Bacillati</taxon>
        <taxon>Chloroflexota</taxon>
        <taxon>Anaerolineae</taxon>
        <taxon>Anaerolineales</taxon>
        <taxon>Anaerolineaceae</taxon>
        <taxon>Ornatilinea</taxon>
    </lineage>
</organism>
<sequence length="581" mass="64712">MPSTEDLIFRLRSLVQAEAQKQFAALDQQWSHPLSERVAKGWAIEGLNIERIEGNMVRLSCVTNDSRFREGDLLVLHQGNPKDPNALHVELQYDDETELDVSIIHGNHYFLSANPYNWIADQDWFDASHFYLEALDTVSDSNRGRSVILALLKGSLMPKIDYARYERAMQEAAQAGLNDSQVDAVAQAYATDLLHLIQGPPGTGKTLMLAHLARLLVADGQRVLVTALTHRAIHNALNKIPQVDDSIPVCKIGQETVAGDLDVPNFKNFDQSHFGDLTGGYVIGATPFALRTNRLSNVEFDVVLFDEASQVTLPLAIMGMLAGDKYIFIGDENQLPPVNIFSVKEAQQTSIFAYLSGRGNDSMLNITYRLNDVLTEWPSRTFYSAQLQPSAEAAKRRLRLSSQASRWDFVLDPSAPAVFLDLGHKNTTTRSRQEAEVVVELILALLEHGVSADEIGVVVPYRAQSRLIRSILRRIMGQESRPWKRLAVDTVERMQGQEREVVLVSFTTASPVFAAQMADFLFQPQRLNVAATRPRTKLILVGSHHMLAADQYDPQQAETLALMRSLIDSCLQISLPEGSLV</sequence>
<dbReference type="GO" id="GO:0016787">
    <property type="term" value="F:hydrolase activity"/>
    <property type="evidence" value="ECO:0007669"/>
    <property type="project" value="UniProtKB-KW"/>
</dbReference>
<dbReference type="RefSeq" id="WP_075063709.1">
    <property type="nucleotide sequence ID" value="NZ_LGCL01000034.1"/>
</dbReference>
<feature type="domain" description="DNA2/NAM7 helicase-like C-terminal" evidence="5">
    <location>
        <begin position="349"/>
        <end position="544"/>
    </location>
</feature>
<dbReference type="OrthoDB" id="9757917at2"/>
<dbReference type="CDD" id="cd18808">
    <property type="entry name" value="SF1_C_Upf1"/>
    <property type="match status" value="1"/>
</dbReference>
<evidence type="ECO:0000259" key="5">
    <source>
        <dbReference type="Pfam" id="PF13087"/>
    </source>
</evidence>
<dbReference type="Proteomes" id="UP000050417">
    <property type="component" value="Unassembled WGS sequence"/>
</dbReference>
<evidence type="ECO:0000313" key="7">
    <source>
        <dbReference type="Proteomes" id="UP000050417"/>
    </source>
</evidence>
<dbReference type="InterPro" id="IPR047187">
    <property type="entry name" value="SF1_C_Upf1"/>
</dbReference>
<gene>
    <name evidence="6" type="ORF">ADN00_14295</name>
</gene>
<keyword evidence="3" id="KW-0347">Helicase</keyword>
<evidence type="ECO:0000256" key="2">
    <source>
        <dbReference type="ARBA" id="ARBA00022801"/>
    </source>
</evidence>
<name>A0A0N8GLX8_9CHLR</name>
<dbReference type="Gene3D" id="3.40.50.300">
    <property type="entry name" value="P-loop containing nucleotide triphosphate hydrolases"/>
    <property type="match status" value="2"/>
</dbReference>
<evidence type="ECO:0000256" key="4">
    <source>
        <dbReference type="ARBA" id="ARBA00022840"/>
    </source>
</evidence>
<keyword evidence="2" id="KW-0378">Hydrolase</keyword>
<dbReference type="STRING" id="1134406.ADN00_14295"/>
<protein>
    <recommendedName>
        <fullName evidence="5">DNA2/NAM7 helicase-like C-terminal domain-containing protein</fullName>
    </recommendedName>
</protein>
<reference evidence="6 7" key="1">
    <citation type="submission" date="2015-07" db="EMBL/GenBank/DDBJ databases">
        <title>Genome sequence of Ornatilinea apprima DSM 23815.</title>
        <authorList>
            <person name="Hemp J."/>
            <person name="Ward L.M."/>
            <person name="Pace L.A."/>
            <person name="Fischer W.W."/>
        </authorList>
    </citation>
    <scope>NUCLEOTIDE SEQUENCE [LARGE SCALE GENOMIC DNA]</scope>
    <source>
        <strain evidence="6 7">P3M-1</strain>
    </source>
</reference>
<evidence type="ECO:0000313" key="6">
    <source>
        <dbReference type="EMBL" id="KPL73738.1"/>
    </source>
</evidence>
<dbReference type="PANTHER" id="PTHR43788:SF8">
    <property type="entry name" value="DNA-BINDING PROTEIN SMUBP-2"/>
    <property type="match status" value="1"/>
</dbReference>
<dbReference type="Pfam" id="PF13604">
    <property type="entry name" value="AAA_30"/>
    <property type="match status" value="1"/>
</dbReference>
<accession>A0A0N8GLX8</accession>
<evidence type="ECO:0000256" key="1">
    <source>
        <dbReference type="ARBA" id="ARBA00022741"/>
    </source>
</evidence>
<dbReference type="InterPro" id="IPR041679">
    <property type="entry name" value="DNA2/NAM7-like_C"/>
</dbReference>
<keyword evidence="7" id="KW-1185">Reference proteome</keyword>
<keyword evidence="4" id="KW-0067">ATP-binding</keyword>
<dbReference type="GO" id="GO:0005524">
    <property type="term" value="F:ATP binding"/>
    <property type="evidence" value="ECO:0007669"/>
    <property type="project" value="UniProtKB-KW"/>
</dbReference>
<proteinExistence type="predicted"/>
<comment type="caution">
    <text evidence="6">The sequence shown here is derived from an EMBL/GenBank/DDBJ whole genome shotgun (WGS) entry which is preliminary data.</text>
</comment>
<dbReference type="SUPFAM" id="SSF52540">
    <property type="entry name" value="P-loop containing nucleoside triphosphate hydrolases"/>
    <property type="match status" value="1"/>
</dbReference>
<dbReference type="InterPro" id="IPR027417">
    <property type="entry name" value="P-loop_NTPase"/>
</dbReference>
<keyword evidence="1" id="KW-0547">Nucleotide-binding</keyword>
<dbReference type="EMBL" id="LGCL01000034">
    <property type="protein sequence ID" value="KPL73738.1"/>
    <property type="molecule type" value="Genomic_DNA"/>
</dbReference>
<dbReference type="PANTHER" id="PTHR43788">
    <property type="entry name" value="DNA2/NAM7 HELICASE FAMILY MEMBER"/>
    <property type="match status" value="1"/>
</dbReference>
<dbReference type="InterPro" id="IPR050534">
    <property type="entry name" value="Coronavir_polyprotein_1ab"/>
</dbReference>
<dbReference type="Pfam" id="PF13087">
    <property type="entry name" value="AAA_12"/>
    <property type="match status" value="1"/>
</dbReference>